<comment type="caution">
    <text evidence="1">The sequence shown here is derived from an EMBL/GenBank/DDBJ whole genome shotgun (WGS) entry which is preliminary data.</text>
</comment>
<name>A0ABQ4UMV3_9HYPH</name>
<evidence type="ECO:0008006" key="3">
    <source>
        <dbReference type="Google" id="ProtNLM"/>
    </source>
</evidence>
<dbReference type="EMBL" id="BPRC01000027">
    <property type="protein sequence ID" value="GJE67425.1"/>
    <property type="molecule type" value="Genomic_DNA"/>
</dbReference>
<sequence length="306" mass="34101">MTTLPDLKAFDLAGSDVTVWVFRTSPGRDGKPRFSGRWVGITEELAGRLKEAVGGALGVITEVIEYDVLEQNNEGSALTIQSDETYVHLIAAEVANETPGRKARNAKDLGNSKFCIIKFVRDDKAMLAVSKTDTSWSTRKTAGVIRAVFSDNELDVEEAPVFTIRPTFDFFVFGERIFIKSKPNFESVLVYKAGHEQAFTTLKQEAKFLALFSDLGPLDEFVGSNKIQLRRAIAIQTKGHYKDETFMARLQAECKNMSLNIAFDDQGRIVPTAETCRDIFQALLNHRLESRLDSKFYDVPSTAPVA</sequence>
<organism evidence="1 2">
    <name type="scientific">Methylorubrum aminovorans</name>
    <dbReference type="NCBI Taxonomy" id="269069"/>
    <lineage>
        <taxon>Bacteria</taxon>
        <taxon>Pseudomonadati</taxon>
        <taxon>Pseudomonadota</taxon>
        <taxon>Alphaproteobacteria</taxon>
        <taxon>Hyphomicrobiales</taxon>
        <taxon>Methylobacteriaceae</taxon>
        <taxon>Methylorubrum</taxon>
    </lineage>
</organism>
<accession>A0ABQ4UMV3</accession>
<proteinExistence type="predicted"/>
<dbReference type="InterPro" id="IPR032359">
    <property type="entry name" value="KwaB-like"/>
</dbReference>
<gene>
    <name evidence="1" type="ORF">LNAOJCKE_4656</name>
</gene>
<evidence type="ECO:0000313" key="1">
    <source>
        <dbReference type="EMBL" id="GJE67425.1"/>
    </source>
</evidence>
<reference evidence="1" key="1">
    <citation type="journal article" date="2021" name="Front. Microbiol.">
        <title>Comprehensive Comparative Genomics and Phenotyping of Methylobacterium Species.</title>
        <authorList>
            <person name="Alessa O."/>
            <person name="Ogura Y."/>
            <person name="Fujitani Y."/>
            <person name="Takami H."/>
            <person name="Hayashi T."/>
            <person name="Sahin N."/>
            <person name="Tani A."/>
        </authorList>
    </citation>
    <scope>NUCLEOTIDE SEQUENCE</scope>
    <source>
        <strain evidence="1">NBRC 15686</strain>
    </source>
</reference>
<keyword evidence="2" id="KW-1185">Reference proteome</keyword>
<dbReference type="Pfam" id="PF16162">
    <property type="entry name" value="KwaB"/>
    <property type="match status" value="1"/>
</dbReference>
<protein>
    <recommendedName>
        <fullName evidence="3">DUF4868 domain-containing protein</fullName>
    </recommendedName>
</protein>
<dbReference type="RefSeq" id="WP_238228312.1">
    <property type="nucleotide sequence ID" value="NZ_BAAADH010000017.1"/>
</dbReference>
<evidence type="ECO:0000313" key="2">
    <source>
        <dbReference type="Proteomes" id="UP001055039"/>
    </source>
</evidence>
<dbReference type="Proteomes" id="UP001055039">
    <property type="component" value="Unassembled WGS sequence"/>
</dbReference>
<reference evidence="1" key="2">
    <citation type="submission" date="2021-08" db="EMBL/GenBank/DDBJ databases">
        <authorList>
            <person name="Tani A."/>
            <person name="Ola A."/>
            <person name="Ogura Y."/>
            <person name="Katsura K."/>
            <person name="Hayashi T."/>
        </authorList>
    </citation>
    <scope>NUCLEOTIDE SEQUENCE</scope>
    <source>
        <strain evidence="1">NBRC 15686</strain>
    </source>
</reference>